<feature type="region of interest" description="Disordered" evidence="1">
    <location>
        <begin position="1"/>
        <end position="196"/>
    </location>
</feature>
<feature type="compositionally biased region" description="Basic residues" evidence="1">
    <location>
        <begin position="108"/>
        <end position="158"/>
    </location>
</feature>
<dbReference type="EMBL" id="CADCVP010000226">
    <property type="protein sequence ID" value="CAA9504698.1"/>
    <property type="molecule type" value="Genomic_DNA"/>
</dbReference>
<feature type="non-terminal residue" evidence="2">
    <location>
        <position position="196"/>
    </location>
</feature>
<feature type="compositionally biased region" description="Low complexity" evidence="1">
    <location>
        <begin position="1"/>
        <end position="11"/>
    </location>
</feature>
<feature type="compositionally biased region" description="Basic residues" evidence="1">
    <location>
        <begin position="12"/>
        <end position="27"/>
    </location>
</feature>
<name>A0A6J4STA2_9ACTN</name>
<feature type="compositionally biased region" description="Basic residues" evidence="1">
    <location>
        <begin position="34"/>
        <end position="53"/>
    </location>
</feature>
<feature type="non-terminal residue" evidence="2">
    <location>
        <position position="1"/>
    </location>
</feature>
<reference evidence="2" key="1">
    <citation type="submission" date="2020-02" db="EMBL/GenBank/DDBJ databases">
        <authorList>
            <person name="Meier V. D."/>
        </authorList>
    </citation>
    <scope>NUCLEOTIDE SEQUENCE</scope>
    <source>
        <strain evidence="2">AVDCRST_MAG69</strain>
    </source>
</reference>
<gene>
    <name evidence="2" type="ORF">AVDCRST_MAG69-2114</name>
</gene>
<evidence type="ECO:0000256" key="1">
    <source>
        <dbReference type="SAM" id="MobiDB-lite"/>
    </source>
</evidence>
<accession>A0A6J4STA2</accession>
<proteinExistence type="predicted"/>
<evidence type="ECO:0000313" key="2">
    <source>
        <dbReference type="EMBL" id="CAA9504698.1"/>
    </source>
</evidence>
<feature type="compositionally biased region" description="Low complexity" evidence="1">
    <location>
        <begin position="73"/>
        <end position="83"/>
    </location>
</feature>
<protein>
    <submittedName>
        <fullName evidence="2">Uncharacterized protein</fullName>
    </submittedName>
</protein>
<feature type="compositionally biased region" description="Low complexity" evidence="1">
    <location>
        <begin position="180"/>
        <end position="196"/>
    </location>
</feature>
<dbReference type="AlphaFoldDB" id="A0A6J4STA2"/>
<organism evidence="2">
    <name type="scientific">uncultured Solirubrobacteraceae bacterium</name>
    <dbReference type="NCBI Taxonomy" id="1162706"/>
    <lineage>
        <taxon>Bacteria</taxon>
        <taxon>Bacillati</taxon>
        <taxon>Actinomycetota</taxon>
        <taxon>Thermoleophilia</taxon>
        <taxon>Solirubrobacterales</taxon>
        <taxon>Solirubrobacteraceae</taxon>
        <taxon>environmental samples</taxon>
    </lineage>
</organism>
<sequence length="196" mass="21759">EGAPGQGPRSGRSSRRQLRAHRPRPPRRAAGVHAPRRGSGRRGGAARHAHRRQAPALHPRDRPSVLRGIRPHGGQADQGAPGPARRDPRLRRSVRAARGLPERPDRRGRPRAGARRRGHGRSRPRGAPRRPPPRRPCRHRRPARLRPRSSPRPVRHLRAALERHGAQRLRGSSRIRAHRAPGGADRAAGGLRRTGM</sequence>